<proteinExistence type="predicted"/>
<sequence>MFNSLLSNRYNKKREMFYAQYEATRLRYSNLPVYQRPEEPLSSKSLKCARKKRKPAHYDYDGWIAGHSVPIVVRRAIENWSCCQLMERVDSLSRDGCSSWRSWPTEPDEALAEPRRSLRLADKPNLKLKQMSRPTLKDTIGSINWQQQPTSCPAPDSSPNRKMNKQSSAEPLAPLTFIDGLPQLECSMCCKPFGHECDLQQHSLDDCRKYLLATLPKSNLS</sequence>
<gene>
    <name evidence="2" type="primary">Dmoj\GI23328</name>
    <name evidence="2" type="ORF">Dmoj_GI23328</name>
</gene>
<evidence type="ECO:0000313" key="3">
    <source>
        <dbReference type="Proteomes" id="UP000009192"/>
    </source>
</evidence>
<dbReference type="AlphaFoldDB" id="B4K918"/>
<evidence type="ECO:0000313" key="2">
    <source>
        <dbReference type="EMBL" id="EDW14431.1"/>
    </source>
</evidence>
<organism evidence="2 3">
    <name type="scientific">Drosophila mojavensis</name>
    <name type="common">Fruit fly</name>
    <dbReference type="NCBI Taxonomy" id="7230"/>
    <lineage>
        <taxon>Eukaryota</taxon>
        <taxon>Metazoa</taxon>
        <taxon>Ecdysozoa</taxon>
        <taxon>Arthropoda</taxon>
        <taxon>Hexapoda</taxon>
        <taxon>Insecta</taxon>
        <taxon>Pterygota</taxon>
        <taxon>Neoptera</taxon>
        <taxon>Endopterygota</taxon>
        <taxon>Diptera</taxon>
        <taxon>Brachycera</taxon>
        <taxon>Muscomorpha</taxon>
        <taxon>Ephydroidea</taxon>
        <taxon>Drosophilidae</taxon>
        <taxon>Drosophila</taxon>
    </lineage>
</organism>
<dbReference type="OrthoDB" id="7859197at2759"/>
<protein>
    <submittedName>
        <fullName evidence="2">Uncharacterized protein</fullName>
    </submittedName>
</protein>
<dbReference type="Proteomes" id="UP000009192">
    <property type="component" value="Unassembled WGS sequence"/>
</dbReference>
<feature type="compositionally biased region" description="Polar residues" evidence="1">
    <location>
        <begin position="141"/>
        <end position="168"/>
    </location>
</feature>
<reference evidence="2 3" key="1">
    <citation type="journal article" date="2007" name="Nature">
        <title>Evolution of genes and genomes on the Drosophila phylogeny.</title>
        <authorList>
            <consortium name="Drosophila 12 Genomes Consortium"/>
            <person name="Clark A.G."/>
            <person name="Eisen M.B."/>
            <person name="Smith D.R."/>
            <person name="Bergman C.M."/>
            <person name="Oliver B."/>
            <person name="Markow T.A."/>
            <person name="Kaufman T.C."/>
            <person name="Kellis M."/>
            <person name="Gelbart W."/>
            <person name="Iyer V.N."/>
            <person name="Pollard D.A."/>
            <person name="Sackton T.B."/>
            <person name="Larracuente A.M."/>
            <person name="Singh N.D."/>
            <person name="Abad J.P."/>
            <person name="Abt D.N."/>
            <person name="Adryan B."/>
            <person name="Aguade M."/>
            <person name="Akashi H."/>
            <person name="Anderson W.W."/>
            <person name="Aquadro C.F."/>
            <person name="Ardell D.H."/>
            <person name="Arguello R."/>
            <person name="Artieri C.G."/>
            <person name="Barbash D.A."/>
            <person name="Barker D."/>
            <person name="Barsanti P."/>
            <person name="Batterham P."/>
            <person name="Batzoglou S."/>
            <person name="Begun D."/>
            <person name="Bhutkar A."/>
            <person name="Blanco E."/>
            <person name="Bosak S.A."/>
            <person name="Bradley R.K."/>
            <person name="Brand A.D."/>
            <person name="Brent M.R."/>
            <person name="Brooks A.N."/>
            <person name="Brown R.H."/>
            <person name="Butlin R.K."/>
            <person name="Caggese C."/>
            <person name="Calvi B.R."/>
            <person name="Bernardo de Carvalho A."/>
            <person name="Caspi A."/>
            <person name="Castrezana S."/>
            <person name="Celniker S.E."/>
            <person name="Chang J.L."/>
            <person name="Chapple C."/>
            <person name="Chatterji S."/>
            <person name="Chinwalla A."/>
            <person name="Civetta A."/>
            <person name="Clifton S.W."/>
            <person name="Comeron J.M."/>
            <person name="Costello J.C."/>
            <person name="Coyne J.A."/>
            <person name="Daub J."/>
            <person name="David R.G."/>
            <person name="Delcher A.L."/>
            <person name="Delehaunty K."/>
            <person name="Do C.B."/>
            <person name="Ebling H."/>
            <person name="Edwards K."/>
            <person name="Eickbush T."/>
            <person name="Evans J.D."/>
            <person name="Filipski A."/>
            <person name="Findeiss S."/>
            <person name="Freyhult E."/>
            <person name="Fulton L."/>
            <person name="Fulton R."/>
            <person name="Garcia A.C."/>
            <person name="Gardiner A."/>
            <person name="Garfield D.A."/>
            <person name="Garvin B.E."/>
            <person name="Gibson G."/>
            <person name="Gilbert D."/>
            <person name="Gnerre S."/>
            <person name="Godfrey J."/>
            <person name="Good R."/>
            <person name="Gotea V."/>
            <person name="Gravely B."/>
            <person name="Greenberg A.J."/>
            <person name="Griffiths-Jones S."/>
            <person name="Gross S."/>
            <person name="Guigo R."/>
            <person name="Gustafson E.A."/>
            <person name="Haerty W."/>
            <person name="Hahn M.W."/>
            <person name="Halligan D.L."/>
            <person name="Halpern A.L."/>
            <person name="Halter G.M."/>
            <person name="Han M.V."/>
            <person name="Heger A."/>
            <person name="Hillier L."/>
            <person name="Hinrichs A.S."/>
            <person name="Holmes I."/>
            <person name="Hoskins R.A."/>
            <person name="Hubisz M.J."/>
            <person name="Hultmark D."/>
            <person name="Huntley M.A."/>
            <person name="Jaffe D.B."/>
            <person name="Jagadeeshan S."/>
            <person name="Jeck W.R."/>
            <person name="Johnson J."/>
            <person name="Jones C.D."/>
            <person name="Jordan W.C."/>
            <person name="Karpen G.H."/>
            <person name="Kataoka E."/>
            <person name="Keightley P.D."/>
            <person name="Kheradpour P."/>
            <person name="Kirkness E.F."/>
            <person name="Koerich L.B."/>
            <person name="Kristiansen K."/>
            <person name="Kudrna D."/>
            <person name="Kulathinal R.J."/>
            <person name="Kumar S."/>
            <person name="Kwok R."/>
            <person name="Lander E."/>
            <person name="Langley C.H."/>
            <person name="Lapoint R."/>
            <person name="Lazzaro B.P."/>
            <person name="Lee S.J."/>
            <person name="Levesque L."/>
            <person name="Li R."/>
            <person name="Lin C.F."/>
            <person name="Lin M.F."/>
            <person name="Lindblad-Toh K."/>
            <person name="Llopart A."/>
            <person name="Long M."/>
            <person name="Low L."/>
            <person name="Lozovsky E."/>
            <person name="Lu J."/>
            <person name="Luo M."/>
            <person name="Machado C.A."/>
            <person name="Makalowski W."/>
            <person name="Marzo M."/>
            <person name="Matsuda M."/>
            <person name="Matzkin L."/>
            <person name="McAllister B."/>
            <person name="McBride C.S."/>
            <person name="McKernan B."/>
            <person name="McKernan K."/>
            <person name="Mendez-Lago M."/>
            <person name="Minx P."/>
            <person name="Mollenhauer M.U."/>
            <person name="Montooth K."/>
            <person name="Mount S.M."/>
            <person name="Mu X."/>
            <person name="Myers E."/>
            <person name="Negre B."/>
            <person name="Newfeld S."/>
            <person name="Nielsen R."/>
            <person name="Noor M.A."/>
            <person name="O'Grady P."/>
            <person name="Pachter L."/>
            <person name="Papaceit M."/>
            <person name="Parisi M.J."/>
            <person name="Parisi M."/>
            <person name="Parts L."/>
            <person name="Pedersen J.S."/>
            <person name="Pesole G."/>
            <person name="Phillippy A.M."/>
            <person name="Ponting C.P."/>
            <person name="Pop M."/>
            <person name="Porcelli D."/>
            <person name="Powell J.R."/>
            <person name="Prohaska S."/>
            <person name="Pruitt K."/>
            <person name="Puig M."/>
            <person name="Quesneville H."/>
            <person name="Ram K.R."/>
            <person name="Rand D."/>
            <person name="Rasmussen M.D."/>
            <person name="Reed L.K."/>
            <person name="Reenan R."/>
            <person name="Reily A."/>
            <person name="Remington K.A."/>
            <person name="Rieger T.T."/>
            <person name="Ritchie M.G."/>
            <person name="Robin C."/>
            <person name="Rogers Y.H."/>
            <person name="Rohde C."/>
            <person name="Rozas J."/>
            <person name="Rubenfield M.J."/>
            <person name="Ruiz A."/>
            <person name="Russo S."/>
            <person name="Salzberg S.L."/>
            <person name="Sanchez-Gracia A."/>
            <person name="Saranga D.J."/>
            <person name="Sato H."/>
            <person name="Schaeffer S.W."/>
            <person name="Schatz M.C."/>
            <person name="Schlenke T."/>
            <person name="Schwartz R."/>
            <person name="Segarra C."/>
            <person name="Singh R.S."/>
            <person name="Sirot L."/>
            <person name="Sirota M."/>
            <person name="Sisneros N.B."/>
            <person name="Smith C.D."/>
            <person name="Smith T.F."/>
            <person name="Spieth J."/>
            <person name="Stage D.E."/>
            <person name="Stark A."/>
            <person name="Stephan W."/>
            <person name="Strausberg R.L."/>
            <person name="Strempel S."/>
            <person name="Sturgill D."/>
            <person name="Sutton G."/>
            <person name="Sutton G.G."/>
            <person name="Tao W."/>
            <person name="Teichmann S."/>
            <person name="Tobari Y.N."/>
            <person name="Tomimura Y."/>
            <person name="Tsolas J.M."/>
            <person name="Valente V.L."/>
            <person name="Venter E."/>
            <person name="Venter J.C."/>
            <person name="Vicario S."/>
            <person name="Vieira F.G."/>
            <person name="Vilella A.J."/>
            <person name="Villasante A."/>
            <person name="Walenz B."/>
            <person name="Wang J."/>
            <person name="Wasserman M."/>
            <person name="Watts T."/>
            <person name="Wilson D."/>
            <person name="Wilson R.K."/>
            <person name="Wing R.A."/>
            <person name="Wolfner M.F."/>
            <person name="Wong A."/>
            <person name="Wong G.K."/>
            <person name="Wu C.I."/>
            <person name="Wu G."/>
            <person name="Yamamoto D."/>
            <person name="Yang H.P."/>
            <person name="Yang S.P."/>
            <person name="Yorke J.A."/>
            <person name="Yoshida K."/>
            <person name="Zdobnov E."/>
            <person name="Zhang P."/>
            <person name="Zhang Y."/>
            <person name="Zimin A.V."/>
            <person name="Baldwin J."/>
            <person name="Abdouelleil A."/>
            <person name="Abdulkadir J."/>
            <person name="Abebe A."/>
            <person name="Abera B."/>
            <person name="Abreu J."/>
            <person name="Acer S.C."/>
            <person name="Aftuck L."/>
            <person name="Alexander A."/>
            <person name="An P."/>
            <person name="Anderson E."/>
            <person name="Anderson S."/>
            <person name="Arachi H."/>
            <person name="Azer M."/>
            <person name="Bachantsang P."/>
            <person name="Barry A."/>
            <person name="Bayul T."/>
            <person name="Berlin A."/>
            <person name="Bessette D."/>
            <person name="Bloom T."/>
            <person name="Blye J."/>
            <person name="Boguslavskiy L."/>
            <person name="Bonnet C."/>
            <person name="Boukhgalter B."/>
            <person name="Bourzgui I."/>
            <person name="Brown A."/>
            <person name="Cahill P."/>
            <person name="Channer S."/>
            <person name="Cheshatsang Y."/>
            <person name="Chuda L."/>
            <person name="Citroen M."/>
            <person name="Collymore A."/>
            <person name="Cooke P."/>
            <person name="Costello M."/>
            <person name="D'Aco K."/>
            <person name="Daza R."/>
            <person name="De Haan G."/>
            <person name="DeGray S."/>
            <person name="DeMaso C."/>
            <person name="Dhargay N."/>
            <person name="Dooley K."/>
            <person name="Dooley E."/>
            <person name="Doricent M."/>
            <person name="Dorje P."/>
            <person name="Dorjee K."/>
            <person name="Dupes A."/>
            <person name="Elong R."/>
            <person name="Falk J."/>
            <person name="Farina A."/>
            <person name="Faro S."/>
            <person name="Ferguson D."/>
            <person name="Fisher S."/>
            <person name="Foley C.D."/>
            <person name="Franke A."/>
            <person name="Friedrich D."/>
            <person name="Gadbois L."/>
            <person name="Gearin G."/>
            <person name="Gearin C.R."/>
            <person name="Giannoukos G."/>
            <person name="Goode T."/>
            <person name="Graham J."/>
            <person name="Grandbois E."/>
            <person name="Grewal S."/>
            <person name="Gyaltsen K."/>
            <person name="Hafez N."/>
            <person name="Hagos B."/>
            <person name="Hall J."/>
            <person name="Henson C."/>
            <person name="Hollinger A."/>
            <person name="Honan T."/>
            <person name="Huard M.D."/>
            <person name="Hughes L."/>
            <person name="Hurhula B."/>
            <person name="Husby M.E."/>
            <person name="Kamat A."/>
            <person name="Kanga B."/>
            <person name="Kashin S."/>
            <person name="Khazanovich D."/>
            <person name="Kisner P."/>
            <person name="Lance K."/>
            <person name="Lara M."/>
            <person name="Lee W."/>
            <person name="Lennon N."/>
            <person name="Letendre F."/>
            <person name="LeVine R."/>
            <person name="Lipovsky A."/>
            <person name="Liu X."/>
            <person name="Liu J."/>
            <person name="Liu S."/>
            <person name="Lokyitsang T."/>
            <person name="Lokyitsang Y."/>
            <person name="Lubonja R."/>
            <person name="Lui A."/>
            <person name="MacDonald P."/>
            <person name="Magnisalis V."/>
            <person name="Maru K."/>
            <person name="Matthews C."/>
            <person name="McCusker W."/>
            <person name="McDonough S."/>
            <person name="Mehta T."/>
            <person name="Meldrim J."/>
            <person name="Meneus L."/>
            <person name="Mihai O."/>
            <person name="Mihalev A."/>
            <person name="Mihova T."/>
            <person name="Mittelman R."/>
            <person name="Mlenga V."/>
            <person name="Montmayeur A."/>
            <person name="Mulrain L."/>
            <person name="Navidi A."/>
            <person name="Naylor J."/>
            <person name="Negash T."/>
            <person name="Nguyen T."/>
            <person name="Nguyen N."/>
            <person name="Nicol R."/>
            <person name="Norbu C."/>
            <person name="Norbu N."/>
            <person name="Novod N."/>
            <person name="O'Neill B."/>
            <person name="Osman S."/>
            <person name="Markiewicz E."/>
            <person name="Oyono O.L."/>
            <person name="Patti C."/>
            <person name="Phunkhang P."/>
            <person name="Pierre F."/>
            <person name="Priest M."/>
            <person name="Raghuraman S."/>
            <person name="Rege F."/>
            <person name="Reyes R."/>
            <person name="Rise C."/>
            <person name="Rogov P."/>
            <person name="Ross K."/>
            <person name="Ryan E."/>
            <person name="Settipalli S."/>
            <person name="Shea T."/>
            <person name="Sherpa N."/>
            <person name="Shi L."/>
            <person name="Shih D."/>
            <person name="Sparrow T."/>
            <person name="Spaulding J."/>
            <person name="Stalker J."/>
            <person name="Stange-Thomann N."/>
            <person name="Stavropoulos S."/>
            <person name="Stone C."/>
            <person name="Strader C."/>
            <person name="Tesfaye S."/>
            <person name="Thomson T."/>
            <person name="Thoulutsang Y."/>
            <person name="Thoulutsang D."/>
            <person name="Topham K."/>
            <person name="Topping I."/>
            <person name="Tsamla T."/>
            <person name="Vassiliev H."/>
            <person name="Vo A."/>
            <person name="Wangchuk T."/>
            <person name="Wangdi T."/>
            <person name="Weiand M."/>
            <person name="Wilkinson J."/>
            <person name="Wilson A."/>
            <person name="Yadav S."/>
            <person name="Young G."/>
            <person name="Yu Q."/>
            <person name="Zembek L."/>
            <person name="Zhong D."/>
            <person name="Zimmer A."/>
            <person name="Zwirko Z."/>
            <person name="Jaffe D.B."/>
            <person name="Alvarez P."/>
            <person name="Brockman W."/>
            <person name="Butler J."/>
            <person name="Chin C."/>
            <person name="Gnerre S."/>
            <person name="Grabherr M."/>
            <person name="Kleber M."/>
            <person name="Mauceli E."/>
            <person name="MacCallum I."/>
        </authorList>
    </citation>
    <scope>NUCLEOTIDE SEQUENCE [LARGE SCALE GENOMIC DNA]</scope>
    <source>
        <strain evidence="3">Tucson 15081-1352.22</strain>
    </source>
</reference>
<dbReference type="OMA" id="CCQLMER"/>
<dbReference type="EMBL" id="CH933806">
    <property type="protein sequence ID" value="EDW14431.1"/>
    <property type="molecule type" value="Genomic_DNA"/>
</dbReference>
<name>B4K918_DROMO</name>
<dbReference type="KEGG" id="dmo:Dmoj_GI23328"/>
<accession>B4K918</accession>
<dbReference type="HOGENOM" id="CLU_1251813_0_0_1"/>
<keyword evidence="3" id="KW-1185">Reference proteome</keyword>
<feature type="region of interest" description="Disordered" evidence="1">
    <location>
        <begin position="140"/>
        <end position="168"/>
    </location>
</feature>
<evidence type="ECO:0000256" key="1">
    <source>
        <dbReference type="SAM" id="MobiDB-lite"/>
    </source>
</evidence>
<dbReference type="PhylomeDB" id="B4K918"/>
<dbReference type="InParanoid" id="B4K918"/>